<reference evidence="1" key="1">
    <citation type="submission" date="2023-01" db="EMBL/GenBank/DDBJ databases">
        <title>The growth and conidiation of Purpureocillium lavendulum are regulated by nitrogen source and histone H3K14 acetylation.</title>
        <authorList>
            <person name="Tang P."/>
            <person name="Han J."/>
            <person name="Zhang C."/>
            <person name="Tang P."/>
            <person name="Qi F."/>
            <person name="Zhang K."/>
            <person name="Liang L."/>
        </authorList>
    </citation>
    <scope>NUCLEOTIDE SEQUENCE</scope>
    <source>
        <strain evidence="1">YMF1.00683</strain>
    </source>
</reference>
<dbReference type="Proteomes" id="UP001163105">
    <property type="component" value="Unassembled WGS sequence"/>
</dbReference>
<evidence type="ECO:0000313" key="1">
    <source>
        <dbReference type="EMBL" id="KAJ6443923.1"/>
    </source>
</evidence>
<accession>A0AB34FWX1</accession>
<dbReference type="AlphaFoldDB" id="A0AB34FWX1"/>
<name>A0AB34FWX1_9HYPO</name>
<dbReference type="PANTHER" id="PTHR45458">
    <property type="entry name" value="SHORT-CHAIN DEHYDROGENASE/REDUCTASE SDR"/>
    <property type="match status" value="1"/>
</dbReference>
<keyword evidence="2" id="KW-1185">Reference proteome</keyword>
<dbReference type="EMBL" id="JAQHRD010000002">
    <property type="protein sequence ID" value="KAJ6443923.1"/>
    <property type="molecule type" value="Genomic_DNA"/>
</dbReference>
<organism evidence="1 2">
    <name type="scientific">Purpureocillium lavendulum</name>
    <dbReference type="NCBI Taxonomy" id="1247861"/>
    <lineage>
        <taxon>Eukaryota</taxon>
        <taxon>Fungi</taxon>
        <taxon>Dikarya</taxon>
        <taxon>Ascomycota</taxon>
        <taxon>Pezizomycotina</taxon>
        <taxon>Sordariomycetes</taxon>
        <taxon>Hypocreomycetidae</taxon>
        <taxon>Hypocreales</taxon>
        <taxon>Ophiocordycipitaceae</taxon>
        <taxon>Purpureocillium</taxon>
    </lineage>
</organism>
<dbReference type="PANTHER" id="PTHR45458:SF2">
    <property type="entry name" value="OXIDOREDUCTASE, SHORT CHAIN DEHYDROGENASE_REDUCTASE FAMILY SUPERFAMILY (AFU_ORTHOLOGUE AFUA_3G13450)"/>
    <property type="match status" value="1"/>
</dbReference>
<gene>
    <name evidence="1" type="ORF">O9K51_02315</name>
</gene>
<dbReference type="Pfam" id="PF00106">
    <property type="entry name" value="adh_short"/>
    <property type="match status" value="1"/>
</dbReference>
<dbReference type="PRINTS" id="PR00081">
    <property type="entry name" value="GDHRDH"/>
</dbReference>
<evidence type="ECO:0000313" key="2">
    <source>
        <dbReference type="Proteomes" id="UP001163105"/>
    </source>
</evidence>
<dbReference type="InterPro" id="IPR052184">
    <property type="entry name" value="SDR_enzymes"/>
</dbReference>
<protein>
    <submittedName>
        <fullName evidence="1">Lovastatin diketide synthase LovF</fullName>
    </submittedName>
</protein>
<sequence>MRHCRHVDGFTYATTITRIANCHCAVITVHASTHSLACVPTPSTHRQMSTSTVLVVGATRGLGASLIHQYAARAGATVFGTTRSNIIPSGFPVPVKWLPGIDLMNQGAADRLVKLLKDPHTAPPLSTVIITAGHFSTEDLTAEKGPNWDEEQRMYTTSSVAPVFLVHRLVHAGLLARGSRVVLVSSESGSIALRHEKEGGGNYAHHASKAALNMVGKLLSLDLKDKGVVVSIVHPGFMRTEMTAGVGFDKYWDDGGAVTPDEAAKSLIEWTDGLDMSKSGEYWAPRGPRDIGTAEVVLGKGLSTPLHLPW</sequence>
<comment type="caution">
    <text evidence="1">The sequence shown here is derived from an EMBL/GenBank/DDBJ whole genome shotgun (WGS) entry which is preliminary data.</text>
</comment>
<dbReference type="InterPro" id="IPR002347">
    <property type="entry name" value="SDR_fam"/>
</dbReference>
<proteinExistence type="predicted"/>
<dbReference type="SUPFAM" id="SSF51735">
    <property type="entry name" value="NAD(P)-binding Rossmann-fold domains"/>
    <property type="match status" value="1"/>
</dbReference>
<dbReference type="GO" id="GO:0016616">
    <property type="term" value="F:oxidoreductase activity, acting on the CH-OH group of donors, NAD or NADP as acceptor"/>
    <property type="evidence" value="ECO:0007669"/>
    <property type="project" value="TreeGrafter"/>
</dbReference>
<dbReference type="Gene3D" id="3.40.50.720">
    <property type="entry name" value="NAD(P)-binding Rossmann-like Domain"/>
    <property type="match status" value="1"/>
</dbReference>
<dbReference type="InterPro" id="IPR036291">
    <property type="entry name" value="NAD(P)-bd_dom_sf"/>
</dbReference>